<dbReference type="AlphaFoldDB" id="A0A1S2L433"/>
<gene>
    <name evidence="3" type="ORF">AWH56_018775</name>
    <name evidence="2" type="ORF">AWH56_20920</name>
</gene>
<name>A0A1S2L433_9BACI</name>
<dbReference type="OrthoDB" id="2428123at2"/>
<reference evidence="3 4" key="3">
    <citation type="journal article" date="2019" name="Int. J. Syst. Evol. Microbiol.">
        <title>Anaerobacillus isosaccharinicus sp. nov., an alkaliphilic bacterium which degrades isosaccharinic acid.</title>
        <authorList>
            <person name="Bassil N.M."/>
            <person name="Lloyd J.R."/>
        </authorList>
    </citation>
    <scope>NUCLEOTIDE SEQUENCE [LARGE SCALE GENOMIC DNA]</scope>
    <source>
        <strain evidence="3 4">NB2006</strain>
    </source>
</reference>
<dbReference type="Proteomes" id="UP000180175">
    <property type="component" value="Chromosome"/>
</dbReference>
<dbReference type="RefSeq" id="WP_071318873.1">
    <property type="nucleotide sequence ID" value="NZ_CP063356.2"/>
</dbReference>
<dbReference type="PROSITE" id="PS51257">
    <property type="entry name" value="PROKAR_LIPOPROTEIN"/>
    <property type="match status" value="1"/>
</dbReference>
<evidence type="ECO:0000313" key="2">
    <source>
        <dbReference type="EMBL" id="OIJ07242.1"/>
    </source>
</evidence>
<keyword evidence="1" id="KW-0732">Signal</keyword>
<feature type="signal peptide" evidence="1">
    <location>
        <begin position="1"/>
        <end position="20"/>
    </location>
</feature>
<organism evidence="2 4">
    <name type="scientific">Anaerobacillus isosaccharinicus</name>
    <dbReference type="NCBI Taxonomy" id="1532552"/>
    <lineage>
        <taxon>Bacteria</taxon>
        <taxon>Bacillati</taxon>
        <taxon>Bacillota</taxon>
        <taxon>Bacilli</taxon>
        <taxon>Bacillales</taxon>
        <taxon>Bacillaceae</taxon>
        <taxon>Anaerobacillus</taxon>
    </lineage>
</organism>
<keyword evidence="4" id="KW-1185">Reference proteome</keyword>
<protein>
    <recommendedName>
        <fullName evidence="5">DUF3221 domain-containing protein</fullName>
    </recommendedName>
</protein>
<proteinExistence type="predicted"/>
<sequence>MFKKVLFFSNIMLLFMTLLGGCSSSPSKEISYASILIANGTEYYLRGEIKDNEFTLGEKIGEVQKKVAIEVMPKEDFSSNFLEVGEEIYSSNEDSKVIIVKRENATYQKFTEKGYYTNKD</sequence>
<reference evidence="2 4" key="1">
    <citation type="submission" date="2016-10" db="EMBL/GenBank/DDBJ databases">
        <title>Draft genome sequences of four alkaliphilic bacteria belonging to the Anaerobacillus genus.</title>
        <authorList>
            <person name="Bassil N.M."/>
            <person name="Lloyd J.R."/>
        </authorList>
    </citation>
    <scope>NUCLEOTIDE SEQUENCE [LARGE SCALE GENOMIC DNA]</scope>
    <source>
        <strain evidence="2 4">NB2006</strain>
    </source>
</reference>
<reference evidence="3 4" key="2">
    <citation type="journal article" date="2017" name="Genome Announc.">
        <title>Draft Genome Sequences of Four Alkaliphilic Bacteria Belonging to the Anaerobacillus Genus.</title>
        <authorList>
            <person name="Bassil N.M."/>
            <person name="Lloyd J.R."/>
        </authorList>
    </citation>
    <scope>NUCLEOTIDE SEQUENCE [LARGE SCALE GENOMIC DNA]</scope>
    <source>
        <strain evidence="3 4">NB2006</strain>
    </source>
</reference>
<dbReference type="EMBL" id="CP063356">
    <property type="protein sequence ID" value="QOY34753.1"/>
    <property type="molecule type" value="Genomic_DNA"/>
</dbReference>
<evidence type="ECO:0008006" key="5">
    <source>
        <dbReference type="Google" id="ProtNLM"/>
    </source>
</evidence>
<dbReference type="KEGG" id="aia:AWH56_018775"/>
<dbReference type="EMBL" id="LQXD01000180">
    <property type="protein sequence ID" value="OIJ07242.1"/>
    <property type="molecule type" value="Genomic_DNA"/>
</dbReference>
<reference evidence="3" key="4">
    <citation type="submission" date="2020-10" db="EMBL/GenBank/DDBJ databases">
        <authorList>
            <person name="Bassil N.M."/>
            <person name="Lloyd J.R."/>
        </authorList>
    </citation>
    <scope>NUCLEOTIDE SEQUENCE</scope>
    <source>
        <strain evidence="3">NB2006</strain>
    </source>
</reference>
<feature type="chain" id="PRO_5038219839" description="DUF3221 domain-containing protein" evidence="1">
    <location>
        <begin position="21"/>
        <end position="120"/>
    </location>
</feature>
<evidence type="ECO:0000256" key="1">
    <source>
        <dbReference type="SAM" id="SignalP"/>
    </source>
</evidence>
<evidence type="ECO:0000313" key="4">
    <source>
        <dbReference type="Proteomes" id="UP000180175"/>
    </source>
</evidence>
<evidence type="ECO:0000313" key="3">
    <source>
        <dbReference type="EMBL" id="QOY34753.1"/>
    </source>
</evidence>
<accession>A0A1S2L433</accession>